<dbReference type="Pfam" id="PF00092">
    <property type="entry name" value="VWA"/>
    <property type="match status" value="1"/>
</dbReference>
<dbReference type="InterPro" id="IPR036465">
    <property type="entry name" value="vWFA_dom_sf"/>
</dbReference>
<dbReference type="InterPro" id="IPR002035">
    <property type="entry name" value="VWF_A"/>
</dbReference>
<evidence type="ECO:0000259" key="6">
    <source>
        <dbReference type="PROSITE" id="PS50234"/>
    </source>
</evidence>
<gene>
    <name evidence="7" type="ORF">S03H2_48564</name>
</gene>
<dbReference type="SUPFAM" id="SSF53300">
    <property type="entry name" value="vWA-like"/>
    <property type="match status" value="1"/>
</dbReference>
<evidence type="ECO:0000256" key="1">
    <source>
        <dbReference type="ARBA" id="ARBA00022475"/>
    </source>
</evidence>
<evidence type="ECO:0000256" key="5">
    <source>
        <dbReference type="SAM" id="Phobius"/>
    </source>
</evidence>
<dbReference type="PROSITE" id="PS50234">
    <property type="entry name" value="VWFA"/>
    <property type="match status" value="1"/>
</dbReference>
<organism evidence="7">
    <name type="scientific">marine sediment metagenome</name>
    <dbReference type="NCBI Taxonomy" id="412755"/>
    <lineage>
        <taxon>unclassified sequences</taxon>
        <taxon>metagenomes</taxon>
        <taxon>ecological metagenomes</taxon>
    </lineage>
</organism>
<sequence length="175" mass="19638">FLEQVDFGMIEDGTAIGLSIANAVNRLKDSNAKSKVIILLTDGVNNAGEIDPLTAAQLARTFDIKIYAIGAGKPGVALYPVDDPLFGRRYIPLQVQLDEESLRKIASTTKGRYFRAKDTEGLKRIYEEISALEKTEIKVKEYMQFSELFGYFALYGFLFLCLELILANSKFRRIP</sequence>
<comment type="caution">
    <text evidence="7">The sequence shown here is derived from an EMBL/GenBank/DDBJ whole genome shotgun (WGS) entry which is preliminary data.</text>
</comment>
<keyword evidence="4 5" id="KW-0472">Membrane</keyword>
<protein>
    <recommendedName>
        <fullName evidence="6">VWFA domain-containing protein</fullName>
    </recommendedName>
</protein>
<feature type="domain" description="VWFA" evidence="6">
    <location>
        <begin position="1"/>
        <end position="129"/>
    </location>
</feature>
<keyword evidence="1" id="KW-1003">Cell membrane</keyword>
<reference evidence="7" key="1">
    <citation type="journal article" date="2014" name="Front. Microbiol.">
        <title>High frequency of phylogenetically diverse reductive dehalogenase-homologous genes in deep subseafloor sedimentary metagenomes.</title>
        <authorList>
            <person name="Kawai M."/>
            <person name="Futagami T."/>
            <person name="Toyoda A."/>
            <person name="Takaki Y."/>
            <person name="Nishi S."/>
            <person name="Hori S."/>
            <person name="Arai W."/>
            <person name="Tsubouchi T."/>
            <person name="Morono Y."/>
            <person name="Uchiyama I."/>
            <person name="Ito T."/>
            <person name="Fujiyama A."/>
            <person name="Inagaki F."/>
            <person name="Takami H."/>
        </authorList>
    </citation>
    <scope>NUCLEOTIDE SEQUENCE</scope>
    <source>
        <strain evidence="7">Expedition CK06-06</strain>
    </source>
</reference>
<evidence type="ECO:0000256" key="4">
    <source>
        <dbReference type="ARBA" id="ARBA00023136"/>
    </source>
</evidence>
<accession>X1J6L4</accession>
<name>X1J6L4_9ZZZZ</name>
<dbReference type="PANTHER" id="PTHR22550">
    <property type="entry name" value="SPORE GERMINATION PROTEIN"/>
    <property type="match status" value="1"/>
</dbReference>
<dbReference type="Gene3D" id="3.40.50.410">
    <property type="entry name" value="von Willebrand factor, type A domain"/>
    <property type="match status" value="1"/>
</dbReference>
<evidence type="ECO:0000256" key="3">
    <source>
        <dbReference type="ARBA" id="ARBA00022989"/>
    </source>
</evidence>
<evidence type="ECO:0000313" key="7">
    <source>
        <dbReference type="EMBL" id="GAH65403.1"/>
    </source>
</evidence>
<dbReference type="PANTHER" id="PTHR22550:SF5">
    <property type="entry name" value="LEUCINE ZIPPER PROTEIN 4"/>
    <property type="match status" value="1"/>
</dbReference>
<proteinExistence type="predicted"/>
<feature type="transmembrane region" description="Helical" evidence="5">
    <location>
        <begin position="148"/>
        <end position="167"/>
    </location>
</feature>
<dbReference type="AlphaFoldDB" id="X1J6L4"/>
<dbReference type="InterPro" id="IPR050768">
    <property type="entry name" value="UPF0353/GerABKA_families"/>
</dbReference>
<keyword evidence="2 5" id="KW-0812">Transmembrane</keyword>
<dbReference type="EMBL" id="BARU01030629">
    <property type="protein sequence ID" value="GAH65403.1"/>
    <property type="molecule type" value="Genomic_DNA"/>
</dbReference>
<evidence type="ECO:0000256" key="2">
    <source>
        <dbReference type="ARBA" id="ARBA00022692"/>
    </source>
</evidence>
<feature type="non-terminal residue" evidence="7">
    <location>
        <position position="1"/>
    </location>
</feature>
<keyword evidence="3 5" id="KW-1133">Transmembrane helix</keyword>